<gene>
    <name evidence="2" type="ORF">FBUS_07107</name>
</gene>
<proteinExistence type="predicted"/>
<dbReference type="InterPro" id="IPR028032">
    <property type="entry name" value="DUF4503"/>
</dbReference>
<evidence type="ECO:0000313" key="3">
    <source>
        <dbReference type="Proteomes" id="UP000728185"/>
    </source>
</evidence>
<dbReference type="OrthoDB" id="6246338at2759"/>
<feature type="domain" description="DUF4503" evidence="1">
    <location>
        <begin position="78"/>
        <end position="128"/>
    </location>
</feature>
<dbReference type="EMBL" id="LUCM01000971">
    <property type="protein sequence ID" value="KAA0199698.1"/>
    <property type="molecule type" value="Genomic_DNA"/>
</dbReference>
<organism evidence="2 3">
    <name type="scientific">Fasciolopsis buskii</name>
    <dbReference type="NCBI Taxonomy" id="27845"/>
    <lineage>
        <taxon>Eukaryota</taxon>
        <taxon>Metazoa</taxon>
        <taxon>Spiralia</taxon>
        <taxon>Lophotrochozoa</taxon>
        <taxon>Platyhelminthes</taxon>
        <taxon>Trematoda</taxon>
        <taxon>Digenea</taxon>
        <taxon>Plagiorchiida</taxon>
        <taxon>Echinostomata</taxon>
        <taxon>Echinostomatoidea</taxon>
        <taxon>Fasciolidae</taxon>
        <taxon>Fasciolopsis</taxon>
    </lineage>
</organism>
<reference evidence="2" key="1">
    <citation type="submission" date="2019-05" db="EMBL/GenBank/DDBJ databases">
        <title>Annotation for the trematode Fasciolopsis buski.</title>
        <authorList>
            <person name="Choi Y.-J."/>
        </authorList>
    </citation>
    <scope>NUCLEOTIDE SEQUENCE</scope>
    <source>
        <strain evidence="2">HT</strain>
        <tissue evidence="2">Whole worm</tissue>
    </source>
</reference>
<dbReference type="AlphaFoldDB" id="A0A8E0VP33"/>
<dbReference type="Proteomes" id="UP000728185">
    <property type="component" value="Unassembled WGS sequence"/>
</dbReference>
<comment type="caution">
    <text evidence="2">The sequence shown here is derived from an EMBL/GenBank/DDBJ whole genome shotgun (WGS) entry which is preliminary data.</text>
</comment>
<accession>A0A8E0VP33</accession>
<evidence type="ECO:0000313" key="2">
    <source>
        <dbReference type="EMBL" id="KAA0199698.1"/>
    </source>
</evidence>
<protein>
    <recommendedName>
        <fullName evidence="1">DUF4503 domain-containing protein</fullName>
    </recommendedName>
</protein>
<keyword evidence="3" id="KW-1185">Reference proteome</keyword>
<dbReference type="Pfam" id="PF14951">
    <property type="entry name" value="DUF4503"/>
    <property type="match status" value="1"/>
</dbReference>
<evidence type="ECO:0000259" key="1">
    <source>
        <dbReference type="Pfam" id="PF14951"/>
    </source>
</evidence>
<sequence length="221" mass="25028">MNRRFFWSVNKSVSAGISVTGRTDFEWFFEVAYYWGVSIHFRLSHCDTSFAVLFHYYVRCASVIWRLYEEDSLTSSFVSGVVSQVHTKRSHTWPVCAYCQCANLRSSTRDPRGSLYCQRCGRCLDQLEHQEQRFEVEVTVGLDTTLSRGLPHPLGIANPQVVLNAPQMNPKSMIYKRVEDVLGLVLHSTKMDVSNQSSLTQYGSSTGERILIVELSEGGPG</sequence>
<name>A0A8E0VP33_9TREM</name>